<comment type="caution">
    <text evidence="3">The sequence shown here is derived from an EMBL/GenBank/DDBJ whole genome shotgun (WGS) entry which is preliminary data.</text>
</comment>
<dbReference type="Proteomes" id="UP000230778">
    <property type="component" value="Unassembled WGS sequence"/>
</dbReference>
<evidence type="ECO:0000256" key="1">
    <source>
        <dbReference type="ARBA" id="ARBA00022517"/>
    </source>
</evidence>
<sequence>MSKRIQRVNQLIKKELSQILLREVEFPAGVLITVTRVESSLDLNQAKVYISCLPEEKTSVVFQILNRRIYELQQELNHRLRMRPIPRIKFVEEKETKEAGKIEEILEKLKSKK</sequence>
<comment type="subunit">
    <text evidence="2">Monomer. Binds 30S ribosomal subunits, but not 50S ribosomal subunits or 70S ribosomes.</text>
</comment>
<dbReference type="NCBIfam" id="TIGR00082">
    <property type="entry name" value="rbfA"/>
    <property type="match status" value="1"/>
</dbReference>
<comment type="subcellular location">
    <subcellularLocation>
        <location evidence="2">Cytoplasm</location>
    </subcellularLocation>
</comment>
<dbReference type="GO" id="GO:0005829">
    <property type="term" value="C:cytosol"/>
    <property type="evidence" value="ECO:0007669"/>
    <property type="project" value="TreeGrafter"/>
</dbReference>
<evidence type="ECO:0000313" key="4">
    <source>
        <dbReference type="Proteomes" id="UP000230778"/>
    </source>
</evidence>
<comment type="similarity">
    <text evidence="2">Belongs to the RbfA family.</text>
</comment>
<name>A0A2H0FF40_9BACT</name>
<dbReference type="AlphaFoldDB" id="A0A2H0FF40"/>
<dbReference type="GO" id="GO:0030490">
    <property type="term" value="P:maturation of SSU-rRNA"/>
    <property type="evidence" value="ECO:0007669"/>
    <property type="project" value="UniProtKB-UniRule"/>
</dbReference>
<dbReference type="InterPro" id="IPR015946">
    <property type="entry name" value="KH_dom-like_a/b"/>
</dbReference>
<dbReference type="PANTHER" id="PTHR33515">
    <property type="entry name" value="RIBOSOME-BINDING FACTOR A, CHLOROPLASTIC-RELATED"/>
    <property type="match status" value="1"/>
</dbReference>
<dbReference type="EMBL" id="PCUC01000150">
    <property type="protein sequence ID" value="PIQ05296.1"/>
    <property type="molecule type" value="Genomic_DNA"/>
</dbReference>
<dbReference type="SUPFAM" id="SSF89919">
    <property type="entry name" value="Ribosome-binding factor A, RbfA"/>
    <property type="match status" value="1"/>
</dbReference>
<reference evidence="3 4" key="1">
    <citation type="submission" date="2017-09" db="EMBL/GenBank/DDBJ databases">
        <title>Depth-based differentiation of microbial function through sediment-hosted aquifers and enrichment of novel symbionts in the deep terrestrial subsurface.</title>
        <authorList>
            <person name="Probst A.J."/>
            <person name="Ladd B."/>
            <person name="Jarett J.K."/>
            <person name="Geller-Mcgrath D.E."/>
            <person name="Sieber C.M."/>
            <person name="Emerson J.B."/>
            <person name="Anantharaman K."/>
            <person name="Thomas B.C."/>
            <person name="Malmstrom R."/>
            <person name="Stieglmeier M."/>
            <person name="Klingl A."/>
            <person name="Woyke T."/>
            <person name="Ryan C.M."/>
            <person name="Banfield J.F."/>
        </authorList>
    </citation>
    <scope>NUCLEOTIDE SEQUENCE [LARGE SCALE GENOMIC DNA]</scope>
    <source>
        <strain evidence="3">CG18_big_fil_WC_8_21_14_2_50_37_10</strain>
    </source>
</reference>
<dbReference type="Pfam" id="PF02033">
    <property type="entry name" value="RBFA"/>
    <property type="match status" value="1"/>
</dbReference>
<dbReference type="Gene3D" id="3.30.300.20">
    <property type="match status" value="1"/>
</dbReference>
<dbReference type="InterPro" id="IPR023799">
    <property type="entry name" value="RbfA_dom_sf"/>
</dbReference>
<organism evidence="3 4">
    <name type="scientific">Candidatus Nealsonbacteria bacterium CG18_big_fil_WC_8_21_14_2_50_37_10</name>
    <dbReference type="NCBI Taxonomy" id="1974717"/>
    <lineage>
        <taxon>Bacteria</taxon>
        <taxon>Candidatus Nealsoniibacteriota</taxon>
    </lineage>
</organism>
<evidence type="ECO:0000313" key="3">
    <source>
        <dbReference type="EMBL" id="PIQ05296.1"/>
    </source>
</evidence>
<gene>
    <name evidence="2 3" type="primary">rbfA</name>
    <name evidence="3" type="ORF">COW72_02865</name>
</gene>
<keyword evidence="2" id="KW-0963">Cytoplasm</keyword>
<dbReference type="GO" id="GO:0043024">
    <property type="term" value="F:ribosomal small subunit binding"/>
    <property type="evidence" value="ECO:0007669"/>
    <property type="project" value="TreeGrafter"/>
</dbReference>
<evidence type="ECO:0000256" key="2">
    <source>
        <dbReference type="HAMAP-Rule" id="MF_00003"/>
    </source>
</evidence>
<proteinExistence type="inferred from homology"/>
<comment type="function">
    <text evidence="2">One of several proteins that assist in the late maturation steps of the functional core of the 30S ribosomal subunit. Associates with free 30S ribosomal subunits (but not with 30S subunits that are part of 70S ribosomes or polysomes). Required for efficient processing of 16S rRNA. May interact with the 5'-terminal helix region of 16S rRNA.</text>
</comment>
<dbReference type="PANTHER" id="PTHR33515:SF1">
    <property type="entry name" value="RIBOSOME-BINDING FACTOR A, CHLOROPLASTIC-RELATED"/>
    <property type="match status" value="1"/>
</dbReference>
<dbReference type="InterPro" id="IPR000238">
    <property type="entry name" value="RbfA"/>
</dbReference>
<accession>A0A2H0FF40</accession>
<keyword evidence="1 2" id="KW-0690">Ribosome biogenesis</keyword>
<dbReference type="HAMAP" id="MF_00003">
    <property type="entry name" value="RbfA"/>
    <property type="match status" value="1"/>
</dbReference>
<protein>
    <recommendedName>
        <fullName evidence="2">Ribosome-binding factor A</fullName>
    </recommendedName>
</protein>